<dbReference type="PROSITE" id="PS50287">
    <property type="entry name" value="SRCR_2"/>
    <property type="match status" value="1"/>
</dbReference>
<dbReference type="InterPro" id="IPR001190">
    <property type="entry name" value="SRCR"/>
</dbReference>
<sequence length="1596" mass="177206">MRCWGGTATAVRPPPVAGGWVRNLEEDGDVEPHPGPASKKGRPWATTWTVNVGLGETSWQALEAASQTEIDVVFLQEVWLTDHDCAAFEARARKFGYRSYFSGGAAAQSTAPHQAGRPTGGVCTLVSKALRSRQLDHLVGEDAQAVAVRVEDLVTVNLYQPPGKARDEAMSFVLGLLETLSRKHTWCIAGDFNDEPGENLLWDLLREEGACLRTALDDRGGCVPTRWEGRRCIDYYIASHPTCCDQPALEDISFKDHLVVAAQLQVVRGDRGMREPDCILGRSANLGCPGHVEPERWCQLQREVYATMAPPSLPAMEEPRDMDAMQKQVDDVWKQTSLYLEHFFRSTMRRAMEEAGNEAESIRGWSIRKNTQTFRYQEHRLGECDDPHTSACIQQLDNLRGRMRHMQWLRRKGREESAEGRMLEKRIREGLTKHRLVTLKEVEAKLAELRKQRRQGRIDRWRNRLRGSLRACCAWVEGGRTIPPTGVHAEGKEEEAKGEEQEGRARSEEDEVREDSATEQKALALLARHWRKVWGRELAPQEEWQQRVEDTLPPASEEIWRPVCPMELRGAMGRPRGSAPGADGWHGDELASLYCPAVVHHLADVFNFMLDQGCVPTEWRKARQVMLPKEGKGRRKKDGSIAVQALRPITILSCWRRLLGSVPLRPPGAQAWQRKWWREEAVGGRKAGEVYMPLMRLIDSYHQGDFIASYDYTLAFDQTDPKLAVAVLRKLGCPRAVAAILEQVWTGQLRYLQCQGVTFRQPEEVGTSLPQGDPWSMIAMVAVLHLPITAIVARFPGTELSCFVGDRSWKSSTAQELLAVGEEWRKWSLVLGLKENEAKSQHAHRTAAGRKQLLKAGAPDTTVTDAPEILGVGFCKGRMKEATMASKALAVPEYGWIDRQMNKRDETQLQAAIARVRQEPKAGSPHLRAIFRGHRLSVRCRLMTTAFMAAWRTLCKGQRRATLGTWRRQEGCSGRIHALLQGCGWQERAEWEWGHPVTGVILSLSKGSEHWSECKGRLEHVLREGWRADLFGRWRGQSRIDSSLCRFEQHDERRCKAARLPAEGITHAASVMSGAFVSPAHLQAPDFERVVWRCEAEIRPVGRPQDALQRRLLWPTGLRRRKEVGAGLLRRAVATRKAILEAKMAHDAAVARVAALDSIKAVHEGFTPDGNRVVFAVDDGPFADIGSFDEAQQVAASQAEVHAQYEKVSGIRTSPPQRQRVSDQAAEGALKTAGGDAGAKAVGQANGTGEGSFACGRWLLALCDLDHFMFAGHSGHIDANLLDARMFFLISVLAFVARLLRSRRAGSRRLKMLTSLAAGFFGRRADRPGDRCLALQEMRDLLDVGLGAELQKPVAVDVVILHWAASAQQIETGTEEFADAGPAISCMTVAVASPLKWAGRVAAGSEEAGAPVALARRAVVRGADATSRRFRARPKAREHVAKAKKPTAAIKRARRRARIRAITEGLCGAGSKLQGARSRRAFGGLGMSWPSCDVGRLGERRVQSFVGQVLRLLQRFSTPVGTLSRRWSCSENCAPSIGFHRYSIDRQLRKTASKLEPAGDLAGSAGARQICFDFRKVQPGDEGDHWALNAAIVAGG</sequence>
<accession>A0ABN9TJZ2</accession>
<feature type="compositionally biased region" description="Basic and acidic residues" evidence="1">
    <location>
        <begin position="489"/>
        <end position="507"/>
    </location>
</feature>
<dbReference type="InterPro" id="IPR005135">
    <property type="entry name" value="Endo/exonuclease/phosphatase"/>
</dbReference>
<dbReference type="Pfam" id="PF03372">
    <property type="entry name" value="Exo_endo_phos"/>
    <property type="match status" value="1"/>
</dbReference>
<organism evidence="3 4">
    <name type="scientific">Prorocentrum cordatum</name>
    <dbReference type="NCBI Taxonomy" id="2364126"/>
    <lineage>
        <taxon>Eukaryota</taxon>
        <taxon>Sar</taxon>
        <taxon>Alveolata</taxon>
        <taxon>Dinophyceae</taxon>
        <taxon>Prorocentrales</taxon>
        <taxon>Prorocentraceae</taxon>
        <taxon>Prorocentrum</taxon>
    </lineage>
</organism>
<feature type="region of interest" description="Disordered" evidence="1">
    <location>
        <begin position="481"/>
        <end position="518"/>
    </location>
</feature>
<name>A0ABN9TJZ2_9DINO</name>
<reference evidence="3" key="1">
    <citation type="submission" date="2023-10" db="EMBL/GenBank/DDBJ databases">
        <authorList>
            <person name="Chen Y."/>
            <person name="Shah S."/>
            <person name="Dougan E. K."/>
            <person name="Thang M."/>
            <person name="Chan C."/>
        </authorList>
    </citation>
    <scope>NUCLEOTIDE SEQUENCE [LARGE SCALE GENOMIC DNA]</scope>
</reference>
<protein>
    <recommendedName>
        <fullName evidence="2">SRCR domain-containing protein</fullName>
    </recommendedName>
</protein>
<dbReference type="Proteomes" id="UP001189429">
    <property type="component" value="Unassembled WGS sequence"/>
</dbReference>
<feature type="domain" description="SRCR" evidence="2">
    <location>
        <begin position="1002"/>
        <end position="1046"/>
    </location>
</feature>
<gene>
    <name evidence="3" type="ORF">PCOR1329_LOCUS39831</name>
</gene>
<dbReference type="InterPro" id="IPR036691">
    <property type="entry name" value="Endo/exonu/phosph_ase_sf"/>
</dbReference>
<dbReference type="EMBL" id="CAUYUJ010014813">
    <property type="protein sequence ID" value="CAK0846278.1"/>
    <property type="molecule type" value="Genomic_DNA"/>
</dbReference>
<dbReference type="SUPFAM" id="SSF56219">
    <property type="entry name" value="DNase I-like"/>
    <property type="match status" value="1"/>
</dbReference>
<evidence type="ECO:0000256" key="1">
    <source>
        <dbReference type="SAM" id="MobiDB-lite"/>
    </source>
</evidence>
<evidence type="ECO:0000313" key="4">
    <source>
        <dbReference type="Proteomes" id="UP001189429"/>
    </source>
</evidence>
<keyword evidence="4" id="KW-1185">Reference proteome</keyword>
<evidence type="ECO:0000259" key="2">
    <source>
        <dbReference type="PROSITE" id="PS50287"/>
    </source>
</evidence>
<comment type="caution">
    <text evidence="3">The sequence shown here is derived from an EMBL/GenBank/DDBJ whole genome shotgun (WGS) entry which is preliminary data.</text>
</comment>
<dbReference type="Gene3D" id="3.60.10.10">
    <property type="entry name" value="Endonuclease/exonuclease/phosphatase"/>
    <property type="match status" value="1"/>
</dbReference>
<proteinExistence type="predicted"/>
<evidence type="ECO:0000313" key="3">
    <source>
        <dbReference type="EMBL" id="CAK0846278.1"/>
    </source>
</evidence>
<dbReference type="PANTHER" id="PTHR19446">
    <property type="entry name" value="REVERSE TRANSCRIPTASES"/>
    <property type="match status" value="1"/>
</dbReference>